<dbReference type="GO" id="GO:0004825">
    <property type="term" value="F:methionine-tRNA ligase activity"/>
    <property type="evidence" value="ECO:0007669"/>
    <property type="project" value="UniProtKB-EC"/>
</dbReference>
<dbReference type="Pfam" id="PF19303">
    <property type="entry name" value="Anticodon_3"/>
    <property type="match status" value="1"/>
</dbReference>
<dbReference type="Pfam" id="PF09334">
    <property type="entry name" value="tRNA-synt_1g"/>
    <property type="match status" value="2"/>
</dbReference>
<comment type="subcellular location">
    <subcellularLocation>
        <location evidence="1">Cytoplasm</location>
    </subcellularLocation>
</comment>
<gene>
    <name evidence="14" type="ORF">EHP00_1216</name>
</gene>
<dbReference type="SUPFAM" id="SSF47323">
    <property type="entry name" value="Anticodon-binding domain of a subclass of class I aminoacyl-tRNA synthetases"/>
    <property type="match status" value="1"/>
</dbReference>
<dbReference type="InterPro" id="IPR014729">
    <property type="entry name" value="Rossmann-like_a/b/a_fold"/>
</dbReference>
<dbReference type="PRINTS" id="PR01041">
    <property type="entry name" value="TRNASYNTHMET"/>
</dbReference>
<evidence type="ECO:0000256" key="2">
    <source>
        <dbReference type="ARBA" id="ARBA00005594"/>
    </source>
</evidence>
<dbReference type="GO" id="GO:1990825">
    <property type="term" value="F:sequence-specific mRNA binding"/>
    <property type="evidence" value="ECO:0007669"/>
    <property type="project" value="EnsemblFungi"/>
</dbReference>
<dbReference type="PANTHER" id="PTHR45765">
    <property type="entry name" value="METHIONINE--TRNA LIGASE"/>
    <property type="match status" value="1"/>
</dbReference>
<comment type="caution">
    <text evidence="14">The sequence shown here is derived from an EMBL/GenBank/DDBJ whole genome shotgun (WGS) entry which is preliminary data.</text>
</comment>
<evidence type="ECO:0000256" key="5">
    <source>
        <dbReference type="ARBA" id="ARBA00022741"/>
    </source>
</evidence>
<evidence type="ECO:0000256" key="3">
    <source>
        <dbReference type="ARBA" id="ARBA00012838"/>
    </source>
</evidence>
<evidence type="ECO:0000313" key="14">
    <source>
        <dbReference type="EMBL" id="OQS55389.1"/>
    </source>
</evidence>
<feature type="domain" description="Methionyl/Leucyl tRNA synthetase" evidence="12">
    <location>
        <begin position="366"/>
        <end position="449"/>
    </location>
</feature>
<feature type="domain" description="Methionyl-tRNA synthetase anticodon-binding" evidence="13">
    <location>
        <begin position="468"/>
        <end position="596"/>
    </location>
</feature>
<dbReference type="STRING" id="646526.A0A1W0E8B2"/>
<evidence type="ECO:0000259" key="12">
    <source>
        <dbReference type="Pfam" id="PF09334"/>
    </source>
</evidence>
<evidence type="ECO:0000256" key="9">
    <source>
        <dbReference type="ARBA" id="ARBA00030904"/>
    </source>
</evidence>
<proteinExistence type="inferred from homology"/>
<dbReference type="GO" id="GO:0010494">
    <property type="term" value="C:cytoplasmic stress granule"/>
    <property type="evidence" value="ECO:0007669"/>
    <property type="project" value="EnsemblFungi"/>
</dbReference>
<dbReference type="InterPro" id="IPR001412">
    <property type="entry name" value="aa-tRNA-synth_I_CS"/>
</dbReference>
<evidence type="ECO:0000256" key="8">
    <source>
        <dbReference type="ARBA" id="ARBA00023146"/>
    </source>
</evidence>
<keyword evidence="5 11" id="KW-0547">Nucleotide-binding</keyword>
<dbReference type="InterPro" id="IPR041872">
    <property type="entry name" value="Anticodon_Met"/>
</dbReference>
<dbReference type="Gene3D" id="2.20.28.20">
    <property type="entry name" value="Methionyl-tRNA synthetase, Zn-domain"/>
    <property type="match status" value="1"/>
</dbReference>
<evidence type="ECO:0000256" key="1">
    <source>
        <dbReference type="ARBA" id="ARBA00004496"/>
    </source>
</evidence>
<dbReference type="InterPro" id="IPR029038">
    <property type="entry name" value="MetRS_Zn"/>
</dbReference>
<dbReference type="GO" id="GO:0006431">
    <property type="term" value="P:methionyl-tRNA aminoacylation"/>
    <property type="evidence" value="ECO:0007669"/>
    <property type="project" value="EnsemblFungi"/>
</dbReference>
<keyword evidence="4 11" id="KW-0436">Ligase</keyword>
<keyword evidence="8 11" id="KW-0030">Aminoacyl-tRNA synthetase</keyword>
<dbReference type="OrthoDB" id="5844513at2759"/>
<dbReference type="EC" id="6.1.1.10" evidence="3"/>
<organism evidence="14 15">
    <name type="scientific">Ecytonucleospora hepatopenaei</name>
    <dbReference type="NCBI Taxonomy" id="646526"/>
    <lineage>
        <taxon>Eukaryota</taxon>
        <taxon>Fungi</taxon>
        <taxon>Fungi incertae sedis</taxon>
        <taxon>Microsporidia</taxon>
        <taxon>Enterocytozoonidae</taxon>
        <taxon>Ecytonucleospora</taxon>
    </lineage>
</organism>
<dbReference type="InterPro" id="IPR023458">
    <property type="entry name" value="Met-tRNA_ligase_1"/>
</dbReference>
<sequence>MKEETCNIKENKAKKIFVTSALPYVNNHPHLGNIIGSLLSADVYARFGKRMGYDLNFICGTDEFGTALEMEAMKQKRKPEEIAAENRVKHKKVYDWFDINFDFWGNTHCDQHIKLTQEIFLKTIDYFEEREIKMFYCTKCEQYLADRYVEGTCKCGAQANGDQCDDCGNTFEPEELKNVECKLCRNTPELRKVKHLFVRLDLLRKYVENINTDGWSENAKDIYKNWLNMDIEPRCFTRKLKYNWGVPVPLKDYDDLVFYVWFDAPIGYLTFLMQYLGNYKKVEEFLDGADWVQFMGKDNVPFHSITFPSILYALKENKLKKLKNPKQREIIEKLEELSLSGNKSLIGEIKSNGFGDYEINKNFDLDHRTVISSTEYLTYNKRKFSKSKKIGIFGLDLIENTMGDCSKWRFYLLKRRPEVKDTDFSTKEFLQLVDSELISNLGNFINRTLKFLEKRKVNISEEQKNITGEFKEKVDQFYKRVENLFIEYKQEMNAIHLREGLNKVLELSSVGNRFLQNLQQDKENMVSGFSVAFNLILLLGQTMEPFVPSSTEKLSKIVDLHKTFPKTFEDLIKNSKLEIKSEVVPIFTKFTDEEKSLIEQFE</sequence>
<evidence type="ECO:0000313" key="15">
    <source>
        <dbReference type="Proteomes" id="UP000192758"/>
    </source>
</evidence>
<dbReference type="GO" id="GO:0005524">
    <property type="term" value="F:ATP binding"/>
    <property type="evidence" value="ECO:0007669"/>
    <property type="project" value="UniProtKB-KW"/>
</dbReference>
<evidence type="ECO:0000256" key="6">
    <source>
        <dbReference type="ARBA" id="ARBA00022840"/>
    </source>
</evidence>
<evidence type="ECO:0000256" key="4">
    <source>
        <dbReference type="ARBA" id="ARBA00022598"/>
    </source>
</evidence>
<dbReference type="SUPFAM" id="SSF52374">
    <property type="entry name" value="Nucleotidylyl transferase"/>
    <property type="match status" value="1"/>
</dbReference>
<keyword evidence="6 11" id="KW-0067">ATP-binding</keyword>
<keyword evidence="15" id="KW-1185">Reference proteome</keyword>
<feature type="domain" description="Methionyl/Leucyl tRNA synthetase" evidence="12">
    <location>
        <begin position="16"/>
        <end position="322"/>
    </location>
</feature>
<protein>
    <recommendedName>
        <fullName evidence="3">methionine--tRNA ligase</fullName>
        <ecNumber evidence="3">6.1.1.10</ecNumber>
    </recommendedName>
    <alternativeName>
        <fullName evidence="9">Methionyl-tRNA synthetase</fullName>
    </alternativeName>
</protein>
<dbReference type="AlphaFoldDB" id="A0A1W0E8B2"/>
<dbReference type="GO" id="GO:0005829">
    <property type="term" value="C:cytosol"/>
    <property type="evidence" value="ECO:0007669"/>
    <property type="project" value="TreeGrafter"/>
</dbReference>
<dbReference type="GO" id="GO:0017101">
    <property type="term" value="C:aminoacyl-tRNA synthetase multienzyme complex"/>
    <property type="evidence" value="ECO:0007669"/>
    <property type="project" value="TreeGrafter"/>
</dbReference>
<accession>A0A1W0E8B2</accession>
<reference evidence="14 15" key="1">
    <citation type="journal article" date="2017" name="Environ. Microbiol.">
        <title>Decay of the glycolytic pathway and adaptation to intranuclear parasitism within Enterocytozoonidae microsporidia.</title>
        <authorList>
            <person name="Wiredu Boakye D."/>
            <person name="Jaroenlak P."/>
            <person name="Prachumwat A."/>
            <person name="Williams T.A."/>
            <person name="Bateman K.S."/>
            <person name="Itsathitphaisarn O."/>
            <person name="Sritunyalucksana K."/>
            <person name="Paszkiewicz K.H."/>
            <person name="Moore K.A."/>
            <person name="Stentiford G.D."/>
            <person name="Williams B.A."/>
        </authorList>
    </citation>
    <scope>NUCLEOTIDE SEQUENCE [LARGE SCALE GENOMIC DNA]</scope>
    <source>
        <strain evidence="14 15">TH1</strain>
    </source>
</reference>
<keyword evidence="7 11" id="KW-0648">Protein biosynthesis</keyword>
<dbReference type="InterPro" id="IPR015413">
    <property type="entry name" value="Methionyl/Leucyl_tRNA_Synth"/>
</dbReference>
<dbReference type="InterPro" id="IPR033911">
    <property type="entry name" value="MetRS_core"/>
</dbReference>
<dbReference type="InterPro" id="IPR009080">
    <property type="entry name" value="tRNAsynth_Ia_anticodon-bd"/>
</dbReference>
<comment type="catalytic activity">
    <reaction evidence="10">
        <text>tRNA(Met) + L-methionine + ATP = L-methionyl-tRNA(Met) + AMP + diphosphate</text>
        <dbReference type="Rhea" id="RHEA:13481"/>
        <dbReference type="Rhea" id="RHEA-COMP:9667"/>
        <dbReference type="Rhea" id="RHEA-COMP:9698"/>
        <dbReference type="ChEBI" id="CHEBI:30616"/>
        <dbReference type="ChEBI" id="CHEBI:33019"/>
        <dbReference type="ChEBI" id="CHEBI:57844"/>
        <dbReference type="ChEBI" id="CHEBI:78442"/>
        <dbReference type="ChEBI" id="CHEBI:78530"/>
        <dbReference type="ChEBI" id="CHEBI:456215"/>
        <dbReference type="EC" id="6.1.1.10"/>
    </reaction>
</comment>
<dbReference type="GO" id="GO:0017102">
    <property type="term" value="C:methionyl glutamyl tRNA synthetase complex"/>
    <property type="evidence" value="ECO:0007669"/>
    <property type="project" value="EnsemblFungi"/>
</dbReference>
<evidence type="ECO:0000256" key="10">
    <source>
        <dbReference type="ARBA" id="ARBA00047364"/>
    </source>
</evidence>
<name>A0A1W0E8B2_9MICR</name>
<dbReference type="VEuPathDB" id="MicrosporidiaDB:EHP00_1216"/>
<dbReference type="EMBL" id="MNPJ01000010">
    <property type="protein sequence ID" value="OQS55389.1"/>
    <property type="molecule type" value="Genomic_DNA"/>
</dbReference>
<comment type="similarity">
    <text evidence="2 11">Belongs to the class-I aminoacyl-tRNA synthetase family.</text>
</comment>
<evidence type="ECO:0000256" key="11">
    <source>
        <dbReference type="RuleBase" id="RU363039"/>
    </source>
</evidence>
<dbReference type="PROSITE" id="PS00178">
    <property type="entry name" value="AA_TRNA_LIGASE_I"/>
    <property type="match status" value="1"/>
</dbReference>
<dbReference type="Gene3D" id="3.40.50.620">
    <property type="entry name" value="HUPs"/>
    <property type="match status" value="2"/>
</dbReference>
<evidence type="ECO:0000256" key="7">
    <source>
        <dbReference type="ARBA" id="ARBA00022917"/>
    </source>
</evidence>
<dbReference type="Gene3D" id="1.10.730.10">
    <property type="entry name" value="Isoleucyl-tRNA Synthetase, Domain 1"/>
    <property type="match status" value="1"/>
</dbReference>
<dbReference type="PANTHER" id="PTHR45765:SF1">
    <property type="entry name" value="METHIONINE--TRNA LIGASE, CYTOPLASMIC"/>
    <property type="match status" value="1"/>
</dbReference>
<dbReference type="Proteomes" id="UP000192758">
    <property type="component" value="Unassembled WGS sequence"/>
</dbReference>
<evidence type="ECO:0000259" key="13">
    <source>
        <dbReference type="Pfam" id="PF19303"/>
    </source>
</evidence>